<dbReference type="GO" id="GO:0015528">
    <property type="term" value="F:lactose:proton symporter activity"/>
    <property type="evidence" value="ECO:0007669"/>
    <property type="project" value="TreeGrafter"/>
</dbReference>
<feature type="transmembrane region" description="Helical" evidence="8">
    <location>
        <begin position="12"/>
        <end position="30"/>
    </location>
</feature>
<dbReference type="AlphaFoldDB" id="A0A2U8FIV5"/>
<evidence type="ECO:0000256" key="6">
    <source>
        <dbReference type="ARBA" id="ARBA00022989"/>
    </source>
</evidence>
<dbReference type="KEGG" id="apor:DDU33_04960"/>
<evidence type="ECO:0000259" key="9">
    <source>
        <dbReference type="Pfam" id="PF12832"/>
    </source>
</evidence>
<dbReference type="InterPro" id="IPR026032">
    <property type="entry name" value="HcaT-like"/>
</dbReference>
<keyword evidence="3" id="KW-1003">Cell membrane</keyword>
<proteinExistence type="predicted"/>
<reference evidence="11" key="1">
    <citation type="submission" date="2018-05" db="EMBL/GenBank/DDBJ databases">
        <title>Complete genome sequence of Actinobacillus porcitonsillarum reference strain 9953L55 (CCUG 46996).</title>
        <authorList>
            <person name="Dona V."/>
            <person name="Perreten V."/>
        </authorList>
    </citation>
    <scope>NUCLEOTIDE SEQUENCE [LARGE SCALE GENOMIC DNA]</scope>
    <source>
        <strain evidence="11">9953L55</strain>
    </source>
</reference>
<dbReference type="PANTHER" id="PTHR23522:SF10">
    <property type="entry name" value="3-PHENYLPROPIONIC ACID TRANSPORTER-RELATED"/>
    <property type="match status" value="1"/>
</dbReference>
<feature type="transmembrane region" description="Helical" evidence="8">
    <location>
        <begin position="36"/>
        <end position="54"/>
    </location>
</feature>
<feature type="transmembrane region" description="Helical" evidence="8">
    <location>
        <begin position="160"/>
        <end position="184"/>
    </location>
</feature>
<feature type="transmembrane region" description="Helical" evidence="8">
    <location>
        <begin position="236"/>
        <end position="259"/>
    </location>
</feature>
<organism evidence="10 11">
    <name type="scientific">Actinobacillus porcitonsillarum</name>
    <dbReference type="NCBI Taxonomy" id="189834"/>
    <lineage>
        <taxon>Bacteria</taxon>
        <taxon>Pseudomonadati</taxon>
        <taxon>Pseudomonadota</taxon>
        <taxon>Gammaproteobacteria</taxon>
        <taxon>Pasteurellales</taxon>
        <taxon>Pasteurellaceae</taxon>
        <taxon>Actinobacillus</taxon>
    </lineage>
</organism>
<keyword evidence="2" id="KW-0813">Transport</keyword>
<dbReference type="Pfam" id="PF12832">
    <property type="entry name" value="MFS_1_like"/>
    <property type="match status" value="1"/>
</dbReference>
<accession>A0A2U8FIV5</accession>
<comment type="subcellular location">
    <subcellularLocation>
        <location evidence="1">Cell inner membrane</location>
        <topology evidence="1">Multi-pass membrane protein</topology>
    </subcellularLocation>
</comment>
<dbReference type="InterPro" id="IPR036259">
    <property type="entry name" value="MFS_trans_sf"/>
</dbReference>
<feature type="transmembrane region" description="Helical" evidence="8">
    <location>
        <begin position="300"/>
        <end position="318"/>
    </location>
</feature>
<feature type="transmembrane region" description="Helical" evidence="8">
    <location>
        <begin position="358"/>
        <end position="375"/>
    </location>
</feature>
<evidence type="ECO:0000313" key="11">
    <source>
        <dbReference type="Proteomes" id="UP000244920"/>
    </source>
</evidence>
<dbReference type="PANTHER" id="PTHR23522">
    <property type="entry name" value="BLL5896 PROTEIN"/>
    <property type="match status" value="1"/>
</dbReference>
<keyword evidence="6 8" id="KW-1133">Transmembrane helix</keyword>
<dbReference type="Proteomes" id="UP000244920">
    <property type="component" value="Chromosome"/>
</dbReference>
<evidence type="ECO:0000313" key="10">
    <source>
        <dbReference type="EMBL" id="AWI50867.1"/>
    </source>
</evidence>
<dbReference type="NCBIfam" id="NF037955">
    <property type="entry name" value="mfs"/>
    <property type="match status" value="1"/>
</dbReference>
<dbReference type="Gene3D" id="1.20.1250.20">
    <property type="entry name" value="MFS general substrate transporter like domains"/>
    <property type="match status" value="2"/>
</dbReference>
<evidence type="ECO:0000256" key="2">
    <source>
        <dbReference type="ARBA" id="ARBA00022448"/>
    </source>
</evidence>
<name>A0A2U8FIV5_9PAST</name>
<dbReference type="EMBL" id="CP029206">
    <property type="protein sequence ID" value="AWI50867.1"/>
    <property type="molecule type" value="Genomic_DNA"/>
</dbReference>
<gene>
    <name evidence="10" type="ORF">DDU33_04960</name>
</gene>
<evidence type="ECO:0000256" key="7">
    <source>
        <dbReference type="ARBA" id="ARBA00023136"/>
    </source>
</evidence>
<keyword evidence="7 8" id="KW-0472">Membrane</keyword>
<evidence type="ECO:0000256" key="5">
    <source>
        <dbReference type="ARBA" id="ARBA00022692"/>
    </source>
</evidence>
<sequence>MKLTPFQWSSFNFFGFFCAYGVILPFLPVWLKHYGYETEMIGLLVSFGYLFRFLGGMLSSQRVKQVSQFLPTARWLTWLNLAVVVGLILTVENIWLFFPMLMLFHIFNAGAMPIADSIASVWQQQVGLDYGKARLFGSLAFVVGSISTGYLVGWLGTESIVLICGAFLLLLGLGQLCTPTISLQQPQKQEENTSFSYWQILKEPTTFRMLMAVSLILASHAAYYTYSTIYWSSLGISTQAISLLWGLAVIAEIGLFFVAKRFFTRIRLAYLILVSTLGTALRWVLLATTTDFSLLAFSQLFHSLSFALAHFAMIRYISSQETNKIAKLQGLYFGLGSCAMMAIFTFLSGIIYQSSPTWMFLTMAIFALPAIFIVPKRFPTNF</sequence>
<feature type="domain" description="Major facilitator superfamily associated" evidence="9">
    <location>
        <begin position="10"/>
        <end position="361"/>
    </location>
</feature>
<keyword evidence="11" id="KW-1185">Reference proteome</keyword>
<keyword evidence="5 8" id="KW-0812">Transmembrane</keyword>
<feature type="transmembrane region" description="Helical" evidence="8">
    <location>
        <begin position="134"/>
        <end position="154"/>
    </location>
</feature>
<dbReference type="NCBIfam" id="NF008346">
    <property type="entry name" value="PRK11128.1"/>
    <property type="match status" value="1"/>
</dbReference>
<feature type="transmembrane region" description="Helical" evidence="8">
    <location>
        <begin position="75"/>
        <end position="96"/>
    </location>
</feature>
<dbReference type="PIRSF" id="PIRSF004925">
    <property type="entry name" value="HcaT"/>
    <property type="match status" value="1"/>
</dbReference>
<dbReference type="GO" id="GO:0030395">
    <property type="term" value="F:lactose binding"/>
    <property type="evidence" value="ECO:0007669"/>
    <property type="project" value="TreeGrafter"/>
</dbReference>
<evidence type="ECO:0000256" key="1">
    <source>
        <dbReference type="ARBA" id="ARBA00004429"/>
    </source>
</evidence>
<protein>
    <submittedName>
        <fullName evidence="10">3-phenylpropionate MFS transporter</fullName>
    </submittedName>
</protein>
<dbReference type="RefSeq" id="WP_108923483.1">
    <property type="nucleotide sequence ID" value="NZ_CP029206.1"/>
</dbReference>
<dbReference type="InterPro" id="IPR024989">
    <property type="entry name" value="MFS_assoc_dom"/>
</dbReference>
<keyword evidence="4" id="KW-0997">Cell inner membrane</keyword>
<feature type="transmembrane region" description="Helical" evidence="8">
    <location>
        <begin position="205"/>
        <end position="224"/>
    </location>
</feature>
<evidence type="ECO:0000256" key="8">
    <source>
        <dbReference type="SAM" id="Phobius"/>
    </source>
</evidence>
<dbReference type="SUPFAM" id="SSF103473">
    <property type="entry name" value="MFS general substrate transporter"/>
    <property type="match status" value="1"/>
</dbReference>
<feature type="transmembrane region" description="Helical" evidence="8">
    <location>
        <begin position="268"/>
        <end position="288"/>
    </location>
</feature>
<evidence type="ECO:0000256" key="4">
    <source>
        <dbReference type="ARBA" id="ARBA00022519"/>
    </source>
</evidence>
<feature type="transmembrane region" description="Helical" evidence="8">
    <location>
        <begin position="102"/>
        <end position="122"/>
    </location>
</feature>
<evidence type="ECO:0000256" key="3">
    <source>
        <dbReference type="ARBA" id="ARBA00022475"/>
    </source>
</evidence>
<dbReference type="GO" id="GO:0005886">
    <property type="term" value="C:plasma membrane"/>
    <property type="evidence" value="ECO:0007669"/>
    <property type="project" value="UniProtKB-SubCell"/>
</dbReference>
<feature type="transmembrane region" description="Helical" evidence="8">
    <location>
        <begin position="330"/>
        <end position="352"/>
    </location>
</feature>